<dbReference type="SUPFAM" id="SSF52540">
    <property type="entry name" value="P-loop containing nucleoside triphosphate hydrolases"/>
    <property type="match status" value="2"/>
</dbReference>
<feature type="domain" description="Helicase ATP-binding" evidence="5">
    <location>
        <begin position="426"/>
        <end position="611"/>
    </location>
</feature>
<comment type="caution">
    <text evidence="7">The sequence shown here is derived from an EMBL/GenBank/DDBJ whole genome shotgun (WGS) entry which is preliminary data.</text>
</comment>
<dbReference type="InterPro" id="IPR001650">
    <property type="entry name" value="Helicase_C-like"/>
</dbReference>
<dbReference type="InterPro" id="IPR001374">
    <property type="entry name" value="R3H_dom"/>
</dbReference>
<evidence type="ECO:0000313" key="7">
    <source>
        <dbReference type="EMBL" id="KAL3806594.1"/>
    </source>
</evidence>
<dbReference type="Pfam" id="PF01424">
    <property type="entry name" value="R3H"/>
    <property type="match status" value="1"/>
</dbReference>
<dbReference type="EMBL" id="JALLPB020000774">
    <property type="protein sequence ID" value="KAL3806594.1"/>
    <property type="molecule type" value="Genomic_DNA"/>
</dbReference>
<keyword evidence="8" id="KW-1185">Reference proteome</keyword>
<dbReference type="SMART" id="SM00393">
    <property type="entry name" value="R3H"/>
    <property type="match status" value="1"/>
</dbReference>
<evidence type="ECO:0000313" key="8">
    <source>
        <dbReference type="Proteomes" id="UP001530377"/>
    </source>
</evidence>
<dbReference type="PROSITE" id="PS51061">
    <property type="entry name" value="R3H"/>
    <property type="match status" value="1"/>
</dbReference>
<dbReference type="SMART" id="SM00487">
    <property type="entry name" value="DEXDc"/>
    <property type="match status" value="1"/>
</dbReference>
<dbReference type="Pfam" id="PF04408">
    <property type="entry name" value="WHD_HA2"/>
    <property type="match status" value="1"/>
</dbReference>
<feature type="domain" description="Helicase C-terminal" evidence="6">
    <location>
        <begin position="875"/>
        <end position="1051"/>
    </location>
</feature>
<feature type="compositionally biased region" description="Low complexity" evidence="3">
    <location>
        <begin position="136"/>
        <end position="147"/>
    </location>
</feature>
<dbReference type="GO" id="GO:0003676">
    <property type="term" value="F:nucleic acid binding"/>
    <property type="evidence" value="ECO:0007669"/>
    <property type="project" value="UniProtKB-UniRule"/>
</dbReference>
<feature type="region of interest" description="Disordered" evidence="3">
    <location>
        <begin position="628"/>
        <end position="648"/>
    </location>
</feature>
<feature type="compositionally biased region" description="Low complexity" evidence="3">
    <location>
        <begin position="117"/>
        <end position="129"/>
    </location>
</feature>
<organism evidence="7 8">
    <name type="scientific">Cyclostephanos tholiformis</name>
    <dbReference type="NCBI Taxonomy" id="382380"/>
    <lineage>
        <taxon>Eukaryota</taxon>
        <taxon>Sar</taxon>
        <taxon>Stramenopiles</taxon>
        <taxon>Ochrophyta</taxon>
        <taxon>Bacillariophyta</taxon>
        <taxon>Coscinodiscophyceae</taxon>
        <taxon>Thalassiosirophycidae</taxon>
        <taxon>Stephanodiscales</taxon>
        <taxon>Stephanodiscaceae</taxon>
        <taxon>Cyclostephanos</taxon>
    </lineage>
</organism>
<dbReference type="InterPro" id="IPR007502">
    <property type="entry name" value="Helicase-assoc_dom"/>
</dbReference>
<evidence type="ECO:0000259" key="5">
    <source>
        <dbReference type="PROSITE" id="PS51192"/>
    </source>
</evidence>
<dbReference type="InterPro" id="IPR027417">
    <property type="entry name" value="P-loop_NTPase"/>
</dbReference>
<dbReference type="CDD" id="cd18791">
    <property type="entry name" value="SF2_C_RHA"/>
    <property type="match status" value="1"/>
</dbReference>
<dbReference type="Gene3D" id="3.30.1370.50">
    <property type="entry name" value="R3H-like domain"/>
    <property type="match status" value="1"/>
</dbReference>
<dbReference type="Pfam" id="PF00271">
    <property type="entry name" value="Helicase_C"/>
    <property type="match status" value="1"/>
</dbReference>
<proteinExistence type="predicted"/>
<dbReference type="CDD" id="cd17917">
    <property type="entry name" value="DEXHc_RHA-like"/>
    <property type="match status" value="1"/>
</dbReference>
<feature type="compositionally biased region" description="Basic residues" evidence="3">
    <location>
        <begin position="370"/>
        <end position="382"/>
    </location>
</feature>
<dbReference type="SUPFAM" id="SSF82708">
    <property type="entry name" value="R3H domain"/>
    <property type="match status" value="1"/>
</dbReference>
<evidence type="ECO:0000256" key="3">
    <source>
        <dbReference type="SAM" id="MobiDB-lite"/>
    </source>
</evidence>
<evidence type="ECO:0000259" key="4">
    <source>
        <dbReference type="PROSITE" id="PS51061"/>
    </source>
</evidence>
<dbReference type="GO" id="GO:0005524">
    <property type="term" value="F:ATP binding"/>
    <property type="evidence" value="ECO:0007669"/>
    <property type="project" value="UniProtKB-KW"/>
</dbReference>
<keyword evidence="1" id="KW-0547">Nucleotide-binding</keyword>
<dbReference type="Proteomes" id="UP001530377">
    <property type="component" value="Unassembled WGS sequence"/>
</dbReference>
<protein>
    <recommendedName>
        <fullName evidence="9">RNA helicase</fullName>
    </recommendedName>
</protein>
<dbReference type="PANTHER" id="PTHR18934">
    <property type="entry name" value="ATP-DEPENDENT RNA HELICASE"/>
    <property type="match status" value="1"/>
</dbReference>
<evidence type="ECO:0000259" key="6">
    <source>
        <dbReference type="PROSITE" id="PS51194"/>
    </source>
</evidence>
<dbReference type="SMART" id="SM00490">
    <property type="entry name" value="HELICc"/>
    <property type="match status" value="1"/>
</dbReference>
<gene>
    <name evidence="7" type="ORF">ACHAXA_005496</name>
</gene>
<dbReference type="Gene3D" id="3.40.50.300">
    <property type="entry name" value="P-loop containing nucleotide triphosphate hydrolases"/>
    <property type="match status" value="2"/>
</dbReference>
<feature type="compositionally biased region" description="Basic and acidic residues" evidence="3">
    <location>
        <begin position="349"/>
        <end position="369"/>
    </location>
</feature>
<dbReference type="InterPro" id="IPR011545">
    <property type="entry name" value="DEAD/DEAH_box_helicase_dom"/>
</dbReference>
<keyword evidence="2" id="KW-0067">ATP-binding</keyword>
<dbReference type="Gene3D" id="1.20.120.1080">
    <property type="match status" value="1"/>
</dbReference>
<evidence type="ECO:0000256" key="1">
    <source>
        <dbReference type="ARBA" id="ARBA00022741"/>
    </source>
</evidence>
<dbReference type="InterPro" id="IPR036867">
    <property type="entry name" value="R3H_dom_sf"/>
</dbReference>
<dbReference type="SMART" id="SM00847">
    <property type="entry name" value="HA2"/>
    <property type="match status" value="1"/>
</dbReference>
<feature type="domain" description="R3H" evidence="4">
    <location>
        <begin position="163"/>
        <end position="231"/>
    </location>
</feature>
<evidence type="ECO:0008006" key="9">
    <source>
        <dbReference type="Google" id="ProtNLM"/>
    </source>
</evidence>
<name>A0ABD3R2S2_9STRA</name>
<dbReference type="InterPro" id="IPR014001">
    <property type="entry name" value="Helicase_ATP-bd"/>
</dbReference>
<dbReference type="InterPro" id="IPR048333">
    <property type="entry name" value="HA2_WH"/>
</dbReference>
<evidence type="ECO:0000256" key="2">
    <source>
        <dbReference type="ARBA" id="ARBA00022840"/>
    </source>
</evidence>
<dbReference type="Pfam" id="PF07717">
    <property type="entry name" value="OB_NTP_bind"/>
    <property type="match status" value="1"/>
</dbReference>
<feature type="region of interest" description="Disordered" evidence="3">
    <location>
        <begin position="347"/>
        <end position="382"/>
    </location>
</feature>
<dbReference type="Pfam" id="PF00270">
    <property type="entry name" value="DEAD"/>
    <property type="match status" value="1"/>
</dbReference>
<feature type="region of interest" description="Disordered" evidence="3">
    <location>
        <begin position="237"/>
        <end position="268"/>
    </location>
</feature>
<dbReference type="PROSITE" id="PS51192">
    <property type="entry name" value="HELICASE_ATP_BIND_1"/>
    <property type="match status" value="1"/>
</dbReference>
<sequence length="1431" mass="155533">MSGGGERIGGGGDGGVGGGRSSSRGGDQGGGGEWRGRGRGGGRGGGRVPAVGGGGGGGGYSGDRSGGGGRRRSAQDDGRSRHPQSAPTTPLRHRNDRCPYDERGGGVNDRGDRGHPRAASTPSSSFSSQRPRRYQDQASMSASSMSSYKKDGTRGASAHTVSEEYRIELTRLLMNLRETPDDGGVENSITLPPDLTNTQRKFVHELSKRLGLKSKSYGKGEDRKVVVSKVIAGGGLGGLGLPRSAGGNDDDGGSTRKEKEGGSLPTQEAYKQVPCIDVGRGGEEALRKHMAKFPPTPKEEAESRETGSSMILEYNDEIAVHSNTVPRGAGGGVGNGDDEEYDLAVADPVRPERDDVNDSDRRAATADQRRRQRHRQQRHERTMKRRILNHEQARQRMISHPQYSQMMKQRSSLPAFAYANDICDVLRDGSRNQVVILTGDTGCGKSTQVPQFLLDDPQIGPTCNILITQPRRISAISVAERVASERCESPGQTVGYSVRLEGCSSKMTQLLFCTPGVLMRRLNPDDREGDDDCDDCPAGMGGPPGINRLSEYTHIIMDEIHEREKNTEFLMIALQDLLEAREGLKLILMSATMPTRDLAEYWCRVGRRRRSRLMSGWGDPRRSNKFIEDNVDENGGNDDDGNWGDDGASMPVEINIPGRTFPVQEFFLEDVLAMTGFVSEAHAEAPDMAQIESDLLSLLGGAPLSNSSSEKKNGTAIVRVSQSLPWAEGALNCVMCGQSGFKCAEELGTHIALCDGGGGVSMLELEDRVRSIDVTCIGVLGASAADATSCSVSEGEDLVYYNADDDEGFLDNIMENDPEDYDDEEVGCGLIGGKWDGQSPFGNDTAAPSNKPTLTEDELLTRYQTMYDDEEINYELTLALVRYVNQSSYGDGAILVFFSGWADISEFLMILESTPPFNDRSQFVLYPLHSGIASKEQRQVFIKPPRGVRKIILATNIAETSLTIEDVAFVIDTGRSKEKSYDPHLKTSTLQESWISQASAKQRKGRAGRCKAGVCFHLFSKRRYASMRPFVESELVRTPLEEICLQCKQLKLAPGGPDDPDGIPAFLSKAMTPPHSKSVMNALELLCSLGAMDEETNELTSLGICLSALSLEPRVGKMAIMSYMIGCANASSSMAVAMSYKSLFAIPPPSMRKLSDMAKVKLSERSNSDQITSLNVLRNRDIVAKRGLGALAGWCRQNYLNISSLKMISDLRNVVSRELEGLGFPPCSRNGYHNRNGDINPAFLQASICAGLYPNVAYRRTGDVNFSTLTNRKAKIHLGSVNAVKSQPLSTKCQVAENQVEFVVFGEMVKGKAMFTMENTTHLVSPLPLLLLCGQLHVNQIRFASAGLKSTDVNSPSTIQKSILSLDDWLVFLCEPEVASALVVLRQRLDSAFSRITSDPKNFTALPADEKDALETLSLVLNSSHKAARKL</sequence>
<reference evidence="7 8" key="1">
    <citation type="submission" date="2024-10" db="EMBL/GenBank/DDBJ databases">
        <title>Updated reference genomes for cyclostephanoid diatoms.</title>
        <authorList>
            <person name="Roberts W.R."/>
            <person name="Alverson A.J."/>
        </authorList>
    </citation>
    <scope>NUCLEOTIDE SEQUENCE [LARGE SCALE GENOMIC DNA]</scope>
    <source>
        <strain evidence="7 8">AJA228-03</strain>
    </source>
</reference>
<feature type="compositionally biased region" description="Basic and acidic residues" evidence="3">
    <location>
        <begin position="96"/>
        <end position="115"/>
    </location>
</feature>
<feature type="compositionally biased region" description="Gly residues" evidence="3">
    <location>
        <begin position="1"/>
        <end position="68"/>
    </location>
</feature>
<feature type="compositionally biased region" description="Acidic residues" evidence="3">
    <location>
        <begin position="629"/>
        <end position="643"/>
    </location>
</feature>
<dbReference type="PROSITE" id="PS51194">
    <property type="entry name" value="HELICASE_CTER"/>
    <property type="match status" value="1"/>
</dbReference>
<feature type="region of interest" description="Disordered" evidence="3">
    <location>
        <begin position="1"/>
        <end position="159"/>
    </location>
</feature>
<dbReference type="InterPro" id="IPR011709">
    <property type="entry name" value="DEAD-box_helicase_OB_fold"/>
</dbReference>
<dbReference type="PANTHER" id="PTHR18934:SF213">
    <property type="entry name" value="3'-5' RNA HELICASE YTHDC2"/>
    <property type="match status" value="1"/>
</dbReference>
<accession>A0ABD3R2S2</accession>